<evidence type="ECO:0000256" key="3">
    <source>
        <dbReference type="ARBA" id="ARBA00022840"/>
    </source>
</evidence>
<evidence type="ECO:0000256" key="1">
    <source>
        <dbReference type="ARBA" id="ARBA00022598"/>
    </source>
</evidence>
<evidence type="ECO:0000256" key="4">
    <source>
        <dbReference type="PROSITE-ProRule" id="PRU00409"/>
    </source>
</evidence>
<keyword evidence="7" id="KW-1185">Reference proteome</keyword>
<keyword evidence="1" id="KW-0436">Ligase</keyword>
<protein>
    <recommendedName>
        <fullName evidence="5">ATP-grasp domain-containing protein</fullName>
    </recommendedName>
</protein>
<organism evidence="6 7">
    <name type="scientific">Xenorhabdus taiwanensis</name>
    <dbReference type="NCBI Taxonomy" id="3085177"/>
    <lineage>
        <taxon>Bacteria</taxon>
        <taxon>Pseudomonadati</taxon>
        <taxon>Pseudomonadota</taxon>
        <taxon>Gammaproteobacteria</taxon>
        <taxon>Enterobacterales</taxon>
        <taxon>Morganellaceae</taxon>
        <taxon>Xenorhabdus</taxon>
    </lineage>
</organism>
<name>A0ABM8JSR8_9GAMM</name>
<dbReference type="Gene3D" id="3.40.50.20">
    <property type="match status" value="1"/>
</dbReference>
<dbReference type="RefSeq" id="WP_374052656.1">
    <property type="nucleotide sequence ID" value="NZ_AP028978.1"/>
</dbReference>
<dbReference type="InterPro" id="IPR011761">
    <property type="entry name" value="ATP-grasp"/>
</dbReference>
<evidence type="ECO:0000313" key="6">
    <source>
        <dbReference type="EMBL" id="BET95751.1"/>
    </source>
</evidence>
<evidence type="ECO:0000313" key="7">
    <source>
        <dbReference type="Proteomes" id="UP001529514"/>
    </source>
</evidence>
<dbReference type="PANTHER" id="PTHR43585">
    <property type="entry name" value="FUMIPYRROLE BIOSYNTHESIS PROTEIN C"/>
    <property type="match status" value="1"/>
</dbReference>
<evidence type="ECO:0000256" key="2">
    <source>
        <dbReference type="ARBA" id="ARBA00022741"/>
    </source>
</evidence>
<gene>
    <name evidence="6" type="ORF">TCT1_06720</name>
</gene>
<dbReference type="Pfam" id="PF13535">
    <property type="entry name" value="ATP-grasp_4"/>
    <property type="match status" value="1"/>
</dbReference>
<accession>A0ABM8JSR8</accession>
<keyword evidence="3 4" id="KW-0067">ATP-binding</keyword>
<sequence length="412" mass="46195">MKKYILVVEASFLGISYISQAIKNLGYEPIFLTNYRSQEGDALIQLAKERAIFCETTEVEDIKQVVNSLGKNNVVGLTTFLDSRLAIIATANKELGLAGVSESVINLKDKSYVNRLIPEYVPQSCSLEWGLTPEIKIKEFISFSAAKKFIAKPSLTAGAIGTFTFNSFEQLKHRIEQALNKIPSYLEPNKYVIQEFFNGKLISIEGYMYKNHIEFIGATKRFKYGNTETKHQFPYQSEMGNDVYEKCKEVIRILIGRSGYDYGFFHIEFMVNGDNVRLIDANMGRPGGANIMELLAFAYGIDLVKLFEHAISIAVLQAPIIKNDFFTETPCLDMTGILYGQKETARLLRFELPNPKSSHHLAVNMGTIVPELGESNWSAIGILTGRPEDVFEDLENIKLITDKGECGAAITK</sequence>
<proteinExistence type="predicted"/>
<dbReference type="EMBL" id="AP028978">
    <property type="protein sequence ID" value="BET95751.1"/>
    <property type="molecule type" value="Genomic_DNA"/>
</dbReference>
<dbReference type="PANTHER" id="PTHR43585:SF2">
    <property type="entry name" value="ATP-GRASP ENZYME FSQD"/>
    <property type="match status" value="1"/>
</dbReference>
<keyword evidence="2 4" id="KW-0547">Nucleotide-binding</keyword>
<dbReference type="SUPFAM" id="SSF56059">
    <property type="entry name" value="Glutathione synthetase ATP-binding domain-like"/>
    <property type="match status" value="1"/>
</dbReference>
<dbReference type="Proteomes" id="UP001529514">
    <property type="component" value="Chromosome"/>
</dbReference>
<dbReference type="InterPro" id="IPR052032">
    <property type="entry name" value="ATP-dep_AA_Ligase"/>
</dbReference>
<dbReference type="PROSITE" id="PS50975">
    <property type="entry name" value="ATP_GRASP"/>
    <property type="match status" value="1"/>
</dbReference>
<evidence type="ECO:0000259" key="5">
    <source>
        <dbReference type="PROSITE" id="PS50975"/>
    </source>
</evidence>
<feature type="domain" description="ATP-grasp" evidence="5">
    <location>
        <begin position="113"/>
        <end position="312"/>
    </location>
</feature>
<dbReference type="Gene3D" id="3.30.470.20">
    <property type="entry name" value="ATP-grasp fold, B domain"/>
    <property type="match status" value="1"/>
</dbReference>
<reference evidence="6 7" key="1">
    <citation type="submission" date="2023-10" db="EMBL/GenBank/DDBJ databases">
        <title>Xenorhabdus taiwanensis sp. nov., a symbiotic bacterium associated with the entomopathogenic nematode Steinernema taiwanensis.</title>
        <authorList>
            <person name="Tseng C.T."/>
            <person name="Shu H.Y."/>
            <person name="Chen M.H."/>
            <person name="Fang Y.J."/>
            <person name="Wu T.L."/>
            <person name="Lin Y.C."/>
            <person name="Huang C.J."/>
        </authorList>
    </citation>
    <scope>NUCLEOTIDE SEQUENCE [LARGE SCALE GENOMIC DNA]</scope>
    <source>
        <strain evidence="6 7">TCT-1</strain>
    </source>
</reference>